<name>A0AAE1L280_PETCI</name>
<accession>A0AAE1L280</accession>
<organism evidence="2 3">
    <name type="scientific">Petrolisthes cinctipes</name>
    <name type="common">Flat porcelain crab</name>
    <dbReference type="NCBI Taxonomy" id="88211"/>
    <lineage>
        <taxon>Eukaryota</taxon>
        <taxon>Metazoa</taxon>
        <taxon>Ecdysozoa</taxon>
        <taxon>Arthropoda</taxon>
        <taxon>Crustacea</taxon>
        <taxon>Multicrustacea</taxon>
        <taxon>Malacostraca</taxon>
        <taxon>Eumalacostraca</taxon>
        <taxon>Eucarida</taxon>
        <taxon>Decapoda</taxon>
        <taxon>Pleocyemata</taxon>
        <taxon>Anomura</taxon>
        <taxon>Galatheoidea</taxon>
        <taxon>Porcellanidae</taxon>
        <taxon>Petrolisthes</taxon>
    </lineage>
</organism>
<reference evidence="2" key="1">
    <citation type="submission" date="2023-10" db="EMBL/GenBank/DDBJ databases">
        <title>Genome assemblies of two species of porcelain crab, Petrolisthes cinctipes and Petrolisthes manimaculis (Anomura: Porcellanidae).</title>
        <authorList>
            <person name="Angst P."/>
        </authorList>
    </citation>
    <scope>NUCLEOTIDE SEQUENCE</scope>
    <source>
        <strain evidence="2">PB745_01</strain>
        <tissue evidence="2">Gill</tissue>
    </source>
</reference>
<proteinExistence type="predicted"/>
<sequence>MEDMTVLLQYLQKEAEQRRRDDDRRRAEEAEQRRDDDRRRAEEAEIRRQEFATFMATLTPLPPSSPPNGTQQPTQHNKPVIKPPHPLQADATFQQFRDWRRHWQDYSVMTDLSTMSLTKQHIQLRTCLGPEILHILQYRLQLPQDDSTPMEEVLNILDKYFKAQTNEAL</sequence>
<dbReference type="AlphaFoldDB" id="A0AAE1L280"/>
<keyword evidence="3" id="KW-1185">Reference proteome</keyword>
<feature type="region of interest" description="Disordered" evidence="1">
    <location>
        <begin position="12"/>
        <end position="84"/>
    </location>
</feature>
<protein>
    <submittedName>
        <fullName evidence="2">Uncharacterized protein</fullName>
    </submittedName>
</protein>
<dbReference type="Proteomes" id="UP001286313">
    <property type="component" value="Unassembled WGS sequence"/>
</dbReference>
<evidence type="ECO:0000256" key="1">
    <source>
        <dbReference type="SAM" id="MobiDB-lite"/>
    </source>
</evidence>
<feature type="compositionally biased region" description="Basic and acidic residues" evidence="1">
    <location>
        <begin position="13"/>
        <end position="50"/>
    </location>
</feature>
<comment type="caution">
    <text evidence="2">The sequence shown here is derived from an EMBL/GenBank/DDBJ whole genome shotgun (WGS) entry which is preliminary data.</text>
</comment>
<gene>
    <name evidence="2" type="ORF">Pcinc_005791</name>
</gene>
<evidence type="ECO:0000313" key="2">
    <source>
        <dbReference type="EMBL" id="KAK3890260.1"/>
    </source>
</evidence>
<dbReference type="EMBL" id="JAWQEG010000432">
    <property type="protein sequence ID" value="KAK3890260.1"/>
    <property type="molecule type" value="Genomic_DNA"/>
</dbReference>
<evidence type="ECO:0000313" key="3">
    <source>
        <dbReference type="Proteomes" id="UP001286313"/>
    </source>
</evidence>
<feature type="compositionally biased region" description="Polar residues" evidence="1">
    <location>
        <begin position="68"/>
        <end position="77"/>
    </location>
</feature>